<dbReference type="EMBL" id="CAJNOQ010004187">
    <property type="protein sequence ID" value="CAF1048444.1"/>
    <property type="molecule type" value="Genomic_DNA"/>
</dbReference>
<gene>
    <name evidence="18" type="ORF">GPM918_LOCUS16154</name>
    <name evidence="17" type="ORF">OVA965_LOCUS6889</name>
    <name evidence="20" type="ORF">SRO942_LOCUS16154</name>
    <name evidence="19" type="ORF">TMI583_LOCUS6885</name>
</gene>
<dbReference type="EMBL" id="CAJOBA010002130">
    <property type="protein sequence ID" value="CAF3631109.1"/>
    <property type="molecule type" value="Genomic_DNA"/>
</dbReference>
<feature type="transmembrane region" description="Helical" evidence="15">
    <location>
        <begin position="745"/>
        <end position="767"/>
    </location>
</feature>
<dbReference type="Proteomes" id="UP000677228">
    <property type="component" value="Unassembled WGS sequence"/>
</dbReference>
<dbReference type="Proteomes" id="UP000682733">
    <property type="component" value="Unassembled WGS sequence"/>
</dbReference>
<feature type="transmembrane region" description="Helical" evidence="15">
    <location>
        <begin position="71"/>
        <end position="88"/>
    </location>
</feature>
<keyword evidence="5 15" id="KW-0812">Transmembrane</keyword>
<name>A0A814KAF0_9BILA</name>
<dbReference type="GO" id="GO:0007189">
    <property type="term" value="P:adenylate cyclase-activating G protein-coupled receptor signaling pathway"/>
    <property type="evidence" value="ECO:0007669"/>
    <property type="project" value="TreeGrafter"/>
</dbReference>
<evidence type="ECO:0000256" key="15">
    <source>
        <dbReference type="SAM" id="Phobius"/>
    </source>
</evidence>
<feature type="transmembrane region" description="Helical" evidence="15">
    <location>
        <begin position="840"/>
        <end position="858"/>
    </location>
</feature>
<keyword evidence="21" id="KW-1185">Reference proteome</keyword>
<feature type="domain" description="Guanylate cyclase" evidence="16">
    <location>
        <begin position="348"/>
        <end position="475"/>
    </location>
</feature>
<dbReference type="GO" id="GO:0005886">
    <property type="term" value="C:plasma membrane"/>
    <property type="evidence" value="ECO:0007669"/>
    <property type="project" value="TreeGrafter"/>
</dbReference>
<evidence type="ECO:0000256" key="10">
    <source>
        <dbReference type="ARBA" id="ARBA00022989"/>
    </source>
</evidence>
<dbReference type="GO" id="GO:0004016">
    <property type="term" value="F:adenylate cyclase activity"/>
    <property type="evidence" value="ECO:0007669"/>
    <property type="project" value="UniProtKB-EC"/>
</dbReference>
<dbReference type="GO" id="GO:0046872">
    <property type="term" value="F:metal ion binding"/>
    <property type="evidence" value="ECO:0007669"/>
    <property type="project" value="UniProtKB-KW"/>
</dbReference>
<evidence type="ECO:0000256" key="5">
    <source>
        <dbReference type="ARBA" id="ARBA00022692"/>
    </source>
</evidence>
<dbReference type="OrthoDB" id="10035433at2759"/>
<dbReference type="SMART" id="SM00044">
    <property type="entry name" value="CYCc"/>
    <property type="match status" value="2"/>
</dbReference>
<reference evidence="18" key="1">
    <citation type="submission" date="2021-02" db="EMBL/GenBank/DDBJ databases">
        <authorList>
            <person name="Nowell W R."/>
        </authorList>
    </citation>
    <scope>NUCLEOTIDE SEQUENCE</scope>
</reference>
<keyword evidence="13 14" id="KW-0456">Lyase</keyword>
<dbReference type="CDD" id="cd07302">
    <property type="entry name" value="CHD"/>
    <property type="match status" value="2"/>
</dbReference>
<evidence type="ECO:0000313" key="18">
    <source>
        <dbReference type="EMBL" id="CAF1048444.1"/>
    </source>
</evidence>
<evidence type="ECO:0000256" key="11">
    <source>
        <dbReference type="ARBA" id="ARBA00022998"/>
    </source>
</evidence>
<dbReference type="PROSITE" id="PS50125">
    <property type="entry name" value="GUANYLATE_CYCLASE_2"/>
    <property type="match status" value="2"/>
</dbReference>
<comment type="caution">
    <text evidence="18">The sequence shown here is derived from an EMBL/GenBank/DDBJ whole genome shotgun (WGS) entry which is preliminary data.</text>
</comment>
<dbReference type="Proteomes" id="UP000663829">
    <property type="component" value="Unassembled WGS sequence"/>
</dbReference>
<keyword evidence="9" id="KW-0460">Magnesium</keyword>
<comment type="cofactor">
    <cofactor evidence="2">
        <name>Mg(2+)</name>
        <dbReference type="ChEBI" id="CHEBI:18420"/>
    </cofactor>
</comment>
<keyword evidence="6" id="KW-0479">Metal-binding</keyword>
<dbReference type="Gene3D" id="3.30.70.1230">
    <property type="entry name" value="Nucleotide cyclase"/>
    <property type="match status" value="2"/>
</dbReference>
<feature type="transmembrane region" description="Helical" evidence="15">
    <location>
        <begin position="134"/>
        <end position="158"/>
    </location>
</feature>
<feature type="transmembrane region" description="Helical" evidence="15">
    <location>
        <begin position="788"/>
        <end position="809"/>
    </location>
</feature>
<dbReference type="InterPro" id="IPR001054">
    <property type="entry name" value="A/G_cyclase"/>
</dbReference>
<dbReference type="EMBL" id="CAJOBC010004187">
    <property type="protein sequence ID" value="CAF3818149.1"/>
    <property type="molecule type" value="Genomic_DNA"/>
</dbReference>
<evidence type="ECO:0000256" key="9">
    <source>
        <dbReference type="ARBA" id="ARBA00022842"/>
    </source>
</evidence>
<dbReference type="GO" id="GO:0035556">
    <property type="term" value="P:intracellular signal transduction"/>
    <property type="evidence" value="ECO:0007669"/>
    <property type="project" value="InterPro"/>
</dbReference>
<dbReference type="AlphaFoldDB" id="A0A814KAF0"/>
<dbReference type="Pfam" id="PF00211">
    <property type="entry name" value="Guanylate_cyc"/>
    <property type="match status" value="2"/>
</dbReference>
<evidence type="ECO:0000256" key="14">
    <source>
        <dbReference type="RuleBase" id="RU000405"/>
    </source>
</evidence>
<dbReference type="GO" id="GO:0006171">
    <property type="term" value="P:cAMP biosynthetic process"/>
    <property type="evidence" value="ECO:0007669"/>
    <property type="project" value="UniProtKB-KW"/>
</dbReference>
<organism evidence="18 21">
    <name type="scientific">Didymodactylos carnosus</name>
    <dbReference type="NCBI Taxonomy" id="1234261"/>
    <lineage>
        <taxon>Eukaryota</taxon>
        <taxon>Metazoa</taxon>
        <taxon>Spiralia</taxon>
        <taxon>Gnathifera</taxon>
        <taxon>Rotifera</taxon>
        <taxon>Eurotatoria</taxon>
        <taxon>Bdelloidea</taxon>
        <taxon>Philodinida</taxon>
        <taxon>Philodinidae</taxon>
        <taxon>Didymodactylos</taxon>
    </lineage>
</organism>
<dbReference type="GO" id="GO:0005524">
    <property type="term" value="F:ATP binding"/>
    <property type="evidence" value="ECO:0007669"/>
    <property type="project" value="UniProtKB-KW"/>
</dbReference>
<protein>
    <recommendedName>
        <fullName evidence="4">adenylate cyclase</fullName>
        <ecNumber evidence="4">4.6.1.1</ecNumber>
    </recommendedName>
</protein>
<evidence type="ECO:0000256" key="13">
    <source>
        <dbReference type="ARBA" id="ARBA00023239"/>
    </source>
</evidence>
<keyword evidence="7" id="KW-0547">Nucleotide-binding</keyword>
<dbReference type="SUPFAM" id="SSF55073">
    <property type="entry name" value="Nucleotide cyclase"/>
    <property type="match status" value="2"/>
</dbReference>
<feature type="transmembrane region" description="Helical" evidence="15">
    <location>
        <begin position="885"/>
        <end position="903"/>
    </location>
</feature>
<keyword evidence="11" id="KW-0115">cAMP biosynthesis</keyword>
<accession>A0A814KAF0</accession>
<feature type="transmembrane region" description="Helical" evidence="15">
    <location>
        <begin position="706"/>
        <end position="733"/>
    </location>
</feature>
<dbReference type="EC" id="4.6.1.1" evidence="4"/>
<evidence type="ECO:0000256" key="7">
    <source>
        <dbReference type="ARBA" id="ARBA00022741"/>
    </source>
</evidence>
<feature type="transmembrane region" description="Helical" evidence="15">
    <location>
        <begin position="815"/>
        <end position="833"/>
    </location>
</feature>
<dbReference type="PROSITE" id="PS00452">
    <property type="entry name" value="GUANYLATE_CYCLASE_1"/>
    <property type="match status" value="2"/>
</dbReference>
<dbReference type="PANTHER" id="PTHR45627:SF8">
    <property type="entry name" value="ADENYLATE CYCLASE TYPE 9"/>
    <property type="match status" value="1"/>
</dbReference>
<evidence type="ECO:0000256" key="6">
    <source>
        <dbReference type="ARBA" id="ARBA00022723"/>
    </source>
</evidence>
<dbReference type="FunFam" id="3.30.70.1230:FF:000008">
    <property type="entry name" value="Adenylate cyclase type 9"/>
    <property type="match status" value="1"/>
</dbReference>
<evidence type="ECO:0000256" key="1">
    <source>
        <dbReference type="ARBA" id="ARBA00001593"/>
    </source>
</evidence>
<comment type="similarity">
    <text evidence="14">Belongs to the adenylyl cyclase class-4/guanylyl cyclase family.</text>
</comment>
<keyword evidence="12 15" id="KW-0472">Membrane</keyword>
<evidence type="ECO:0000256" key="2">
    <source>
        <dbReference type="ARBA" id="ARBA00001946"/>
    </source>
</evidence>
<evidence type="ECO:0000313" key="21">
    <source>
        <dbReference type="Proteomes" id="UP000663829"/>
    </source>
</evidence>
<feature type="transmembrane region" description="Helical" evidence="15">
    <location>
        <begin position="100"/>
        <end position="122"/>
    </location>
</feature>
<evidence type="ECO:0000256" key="8">
    <source>
        <dbReference type="ARBA" id="ARBA00022840"/>
    </source>
</evidence>
<comment type="catalytic activity">
    <reaction evidence="1">
        <text>ATP = 3',5'-cyclic AMP + diphosphate</text>
        <dbReference type="Rhea" id="RHEA:15389"/>
        <dbReference type="ChEBI" id="CHEBI:30616"/>
        <dbReference type="ChEBI" id="CHEBI:33019"/>
        <dbReference type="ChEBI" id="CHEBI:58165"/>
        <dbReference type="EC" id="4.6.1.1"/>
    </reaction>
</comment>
<evidence type="ECO:0000313" key="19">
    <source>
        <dbReference type="EMBL" id="CAF3631109.1"/>
    </source>
</evidence>
<evidence type="ECO:0000256" key="3">
    <source>
        <dbReference type="ARBA" id="ARBA00004141"/>
    </source>
</evidence>
<dbReference type="EMBL" id="CAJNOK010002130">
    <property type="protein sequence ID" value="CAF0845887.1"/>
    <property type="molecule type" value="Genomic_DNA"/>
</dbReference>
<dbReference type="PANTHER" id="PTHR45627">
    <property type="entry name" value="ADENYLATE CYCLASE TYPE 1"/>
    <property type="match status" value="1"/>
</dbReference>
<dbReference type="InterPro" id="IPR029787">
    <property type="entry name" value="Nucleotide_cyclase"/>
</dbReference>
<evidence type="ECO:0000256" key="4">
    <source>
        <dbReference type="ARBA" id="ARBA00012201"/>
    </source>
</evidence>
<evidence type="ECO:0000313" key="17">
    <source>
        <dbReference type="EMBL" id="CAF0845887.1"/>
    </source>
</evidence>
<keyword evidence="8" id="KW-0067">ATP-binding</keyword>
<dbReference type="Proteomes" id="UP000681722">
    <property type="component" value="Unassembled WGS sequence"/>
</dbReference>
<comment type="subcellular location">
    <subcellularLocation>
        <location evidence="3">Membrane</location>
        <topology evidence="3">Multi-pass membrane protein</topology>
    </subcellularLocation>
</comment>
<feature type="transmembrane region" description="Helical" evidence="15">
    <location>
        <begin position="170"/>
        <end position="191"/>
    </location>
</feature>
<sequence>MTSLSIKRPSTMDNINLDCPQITLHKTKSIFCCQLFEQSSPFSCLYARFHDLLLEHEYHYLYLRGTQRHTYLLYIIYLILHNFLWLFYSVILEHHSYNYTWLYVLGLFFGNILSCIIAYLIYIKHYKSITFSRIHITLLSLCSLSFFLILTFSVIFNYSHSTFTHITRFVYPYTIFILIYTLSCIPLYLCLPINLTITLLCELFNYHYYQTLSELVSRLLLHTCGHIIGIYLNIILEAHNRNSFFKLRQNRDIRSYLLNEHQLISKMIDSLMPPKYAREIQTDFDYFRGRIQNISSTPSSSPLPQGQQKDEEKHALPLMTQTETNTQNDGSSSSIFRPLHIERMENVSILFADIVGFTKMSSNKTADQLVKLLSDLYGRFDDLCVRMKCEKIATLGDCYYCVCGCPEPRSDHAQCCVEMGLSMINAIEEFDQDNNENVDMRVGVHSGSVNCGIIGTIKFKFDIFSNDVTLANKMESSGKPGYVHITEATCKLLFNTYDVEQGESFHFSTDITVPTYFIKKRQLLHRITRKPPPITEATAAAVAVASGVSLNVPLNDVVSEAVAISNQEQIDNEQISLTKPLLSELTRVHVTPSIELESVSSPLNLPLESNTSVSDSTMFTLRPPRGTTISTIGGESTMSTPSHHFDETHERELLQSLKIPMSCITLSFTDSKLESDYQHSIIYHHSLTAPVNDQHHKPPLAFSNPLLNFFLDSLISFIILLLTFLYSIILILFDNIIHKMSKLWLILSLIFLFIELVGIFGIGYLCIVKYQFTRLKEKEKETFIYCSFLIRHSIATIYLLFPFVLTFLFPESCQWTTYLFVTLVTIHFGLYSMTNHLYKLTLSLATIIAYTIMCYSHTSTDGHNQHFNSTSITSEPRESTINYELYIHLLLAFILVNMISRHLEFKHRQLYYIEYKSSEQQLEIVKERERADWLLRNILPEHVIEPLRVDKGTYSKNHECVGVMFASLINFHVMYEEQYEGGKFYSRVLNEFYGDIEELLLNKKFEKIEKIKTIGATYMAASGLQDESVNSLEPVYNLLEFALQFQQTMKTFNEALLNFEFKLRIGFNYGPVTAGVIGTTKLFYDIWGDTVNVASRMDSTGQPDFIQVPEHVALTLTDRYTFQFRGEVDVKGKNKMNTYLVTGRK</sequence>
<evidence type="ECO:0000313" key="20">
    <source>
        <dbReference type="EMBL" id="CAF3818149.1"/>
    </source>
</evidence>
<feature type="domain" description="Guanylate cyclase" evidence="16">
    <location>
        <begin position="962"/>
        <end position="1098"/>
    </location>
</feature>
<keyword evidence="10 15" id="KW-1133">Transmembrane helix</keyword>
<proteinExistence type="inferred from homology"/>
<evidence type="ECO:0000256" key="12">
    <source>
        <dbReference type="ARBA" id="ARBA00023136"/>
    </source>
</evidence>
<evidence type="ECO:0000259" key="16">
    <source>
        <dbReference type="PROSITE" id="PS50125"/>
    </source>
</evidence>
<dbReference type="InterPro" id="IPR018297">
    <property type="entry name" value="A/G_cyclase_CS"/>
</dbReference>